<evidence type="ECO:0000256" key="1">
    <source>
        <dbReference type="SAM" id="MobiDB-lite"/>
    </source>
</evidence>
<proteinExistence type="predicted"/>
<keyword evidence="3" id="KW-1185">Reference proteome</keyword>
<dbReference type="EMBL" id="OW152819">
    <property type="protein sequence ID" value="CAH2073450.1"/>
    <property type="molecule type" value="Genomic_DNA"/>
</dbReference>
<feature type="non-terminal residue" evidence="2">
    <location>
        <position position="1"/>
    </location>
</feature>
<gene>
    <name evidence="2" type="ORF">IPOD504_LOCUS15647</name>
</gene>
<dbReference type="Proteomes" id="UP000837857">
    <property type="component" value="Chromosome 7"/>
</dbReference>
<evidence type="ECO:0000313" key="2">
    <source>
        <dbReference type="EMBL" id="CAH2073450.1"/>
    </source>
</evidence>
<feature type="region of interest" description="Disordered" evidence="1">
    <location>
        <begin position="1"/>
        <end position="22"/>
    </location>
</feature>
<name>A0ABN8J2J2_9NEOP</name>
<feature type="compositionally biased region" description="Basic residues" evidence="1">
    <location>
        <begin position="1"/>
        <end position="11"/>
    </location>
</feature>
<sequence>MSGRKRRRSMARRMPTDLWTSPSVVSGYKKSSQLAISAGSECARTRDGVPAAGPITSPIGQRAMVNWRDSRRLAPGVFASTLPCINYRSPDERAHRTKVTTRFQHAPLCAITNG</sequence>
<evidence type="ECO:0000313" key="3">
    <source>
        <dbReference type="Proteomes" id="UP000837857"/>
    </source>
</evidence>
<protein>
    <submittedName>
        <fullName evidence="2">Uncharacterized protein</fullName>
    </submittedName>
</protein>
<reference evidence="2" key="1">
    <citation type="submission" date="2022-03" db="EMBL/GenBank/DDBJ databases">
        <authorList>
            <person name="Martin H S."/>
        </authorList>
    </citation>
    <scope>NUCLEOTIDE SEQUENCE</scope>
</reference>
<accession>A0ABN8J2J2</accession>
<organism evidence="2 3">
    <name type="scientific">Iphiclides podalirius</name>
    <name type="common">scarce swallowtail</name>
    <dbReference type="NCBI Taxonomy" id="110791"/>
    <lineage>
        <taxon>Eukaryota</taxon>
        <taxon>Metazoa</taxon>
        <taxon>Ecdysozoa</taxon>
        <taxon>Arthropoda</taxon>
        <taxon>Hexapoda</taxon>
        <taxon>Insecta</taxon>
        <taxon>Pterygota</taxon>
        <taxon>Neoptera</taxon>
        <taxon>Endopterygota</taxon>
        <taxon>Lepidoptera</taxon>
        <taxon>Glossata</taxon>
        <taxon>Ditrysia</taxon>
        <taxon>Papilionoidea</taxon>
        <taxon>Papilionidae</taxon>
        <taxon>Papilioninae</taxon>
        <taxon>Iphiclides</taxon>
    </lineage>
</organism>